<dbReference type="AlphaFoldDB" id="A0A849AAC1"/>
<organism evidence="1 2">
    <name type="scientific">Nakamurella aerolata</name>
    <dbReference type="NCBI Taxonomy" id="1656892"/>
    <lineage>
        <taxon>Bacteria</taxon>
        <taxon>Bacillati</taxon>
        <taxon>Actinomycetota</taxon>
        <taxon>Actinomycetes</taxon>
        <taxon>Nakamurellales</taxon>
        <taxon>Nakamurellaceae</taxon>
        <taxon>Nakamurella</taxon>
    </lineage>
</organism>
<gene>
    <name evidence="1" type="ORF">HKD39_14540</name>
</gene>
<dbReference type="Proteomes" id="UP000562984">
    <property type="component" value="Unassembled WGS sequence"/>
</dbReference>
<name>A0A849AAC1_9ACTN</name>
<dbReference type="EMBL" id="JABEND010000009">
    <property type="protein sequence ID" value="NNG36907.1"/>
    <property type="molecule type" value="Genomic_DNA"/>
</dbReference>
<evidence type="ECO:0000313" key="2">
    <source>
        <dbReference type="Proteomes" id="UP000562984"/>
    </source>
</evidence>
<sequence>MPPKHSRDELTPRTGALIAAESMRKLDPVIAQVRLTRRLMADVESITRRIETRAGAR</sequence>
<dbReference type="RefSeq" id="WP_171200613.1">
    <property type="nucleotide sequence ID" value="NZ_JABEND010000009.1"/>
</dbReference>
<evidence type="ECO:0000313" key="1">
    <source>
        <dbReference type="EMBL" id="NNG36907.1"/>
    </source>
</evidence>
<proteinExistence type="predicted"/>
<comment type="caution">
    <text evidence="1">The sequence shown here is derived from an EMBL/GenBank/DDBJ whole genome shotgun (WGS) entry which is preliminary data.</text>
</comment>
<reference evidence="1 2" key="1">
    <citation type="submission" date="2020-05" db="EMBL/GenBank/DDBJ databases">
        <title>Nakamurella sp. DB0629 isolated from air conditioner.</title>
        <authorList>
            <person name="Kim D.H."/>
            <person name="Kim D.-U."/>
        </authorList>
    </citation>
    <scope>NUCLEOTIDE SEQUENCE [LARGE SCALE GENOMIC DNA]</scope>
    <source>
        <strain evidence="1 2">DB0629</strain>
    </source>
</reference>
<accession>A0A849AAC1</accession>
<keyword evidence="2" id="KW-1185">Reference proteome</keyword>
<protein>
    <submittedName>
        <fullName evidence="1">Uncharacterized protein</fullName>
    </submittedName>
</protein>